<evidence type="ECO:0000259" key="5">
    <source>
        <dbReference type="PROSITE" id="PS50949"/>
    </source>
</evidence>
<dbReference type="InterPro" id="IPR036388">
    <property type="entry name" value="WH-like_DNA-bd_sf"/>
</dbReference>
<dbReference type="EMBL" id="AGYR01000067">
    <property type="protein sequence ID" value="ENZ07423.1"/>
    <property type="molecule type" value="Genomic_DNA"/>
</dbReference>
<evidence type="ECO:0000256" key="4">
    <source>
        <dbReference type="SAM" id="Coils"/>
    </source>
</evidence>
<evidence type="ECO:0000256" key="1">
    <source>
        <dbReference type="ARBA" id="ARBA00023015"/>
    </source>
</evidence>
<dbReference type="PROSITE" id="PS50949">
    <property type="entry name" value="HTH_GNTR"/>
    <property type="match status" value="1"/>
</dbReference>
<dbReference type="CDD" id="cd07377">
    <property type="entry name" value="WHTH_GntR"/>
    <property type="match status" value="1"/>
</dbReference>
<dbReference type="InterPro" id="IPR000524">
    <property type="entry name" value="Tscrpt_reg_HTH_GntR"/>
</dbReference>
<proteinExistence type="predicted"/>
<keyword evidence="1" id="KW-0805">Transcription regulation</keyword>
<reference evidence="6 7" key="1">
    <citation type="submission" date="2013-01" db="EMBL/GenBank/DDBJ databases">
        <title>The Genome Sequence of Clostridium clostridioforme 90A8.</title>
        <authorList>
            <consortium name="The Broad Institute Genome Sequencing Platform"/>
            <person name="Earl A."/>
            <person name="Ward D."/>
            <person name="Feldgarden M."/>
            <person name="Gevers D."/>
            <person name="Courvalin P."/>
            <person name="Lambert T."/>
            <person name="Walker B."/>
            <person name="Young S.K."/>
            <person name="Zeng Q."/>
            <person name="Gargeya S."/>
            <person name="Fitzgerald M."/>
            <person name="Haas B."/>
            <person name="Abouelleil A."/>
            <person name="Alvarado L."/>
            <person name="Arachchi H.M."/>
            <person name="Berlin A.M."/>
            <person name="Chapman S.B."/>
            <person name="Dewar J."/>
            <person name="Goldberg J."/>
            <person name="Griggs A."/>
            <person name="Gujja S."/>
            <person name="Hansen M."/>
            <person name="Howarth C."/>
            <person name="Imamovic A."/>
            <person name="Larimer J."/>
            <person name="McCowan C."/>
            <person name="Murphy C."/>
            <person name="Neiman D."/>
            <person name="Pearson M."/>
            <person name="Priest M."/>
            <person name="Roberts A."/>
            <person name="Saif S."/>
            <person name="Shea T."/>
            <person name="Sisk P."/>
            <person name="Sykes S."/>
            <person name="Wortman J."/>
            <person name="Nusbaum C."/>
            <person name="Birren B."/>
        </authorList>
    </citation>
    <scope>NUCLEOTIDE SEQUENCE [LARGE SCALE GENOMIC DNA]</scope>
    <source>
        <strain evidence="6 7">90A8</strain>
    </source>
</reference>
<name>A0A0E2HGE6_9FIRM</name>
<dbReference type="AlphaFoldDB" id="A0A0E2HGE6"/>
<dbReference type="GO" id="GO:0003677">
    <property type="term" value="F:DNA binding"/>
    <property type="evidence" value="ECO:0007669"/>
    <property type="project" value="UniProtKB-KW"/>
</dbReference>
<dbReference type="InterPro" id="IPR008920">
    <property type="entry name" value="TF_FadR/GntR_C"/>
</dbReference>
<dbReference type="PANTHER" id="PTHR43537">
    <property type="entry name" value="TRANSCRIPTIONAL REGULATOR, GNTR FAMILY"/>
    <property type="match status" value="1"/>
</dbReference>
<dbReference type="PRINTS" id="PR00035">
    <property type="entry name" value="HTHGNTR"/>
</dbReference>
<dbReference type="PANTHER" id="PTHR43537:SF5">
    <property type="entry name" value="UXU OPERON TRANSCRIPTIONAL REGULATOR"/>
    <property type="match status" value="1"/>
</dbReference>
<dbReference type="Pfam" id="PF07729">
    <property type="entry name" value="FCD"/>
    <property type="match status" value="1"/>
</dbReference>
<sequence>MAATLVEQVYNQLLKMIIRRELKPGDRLPSEMVLCDQMGVSRNTLRAALNKLDALGFTVSRQGGGTYVKEVDSDVYLNFFVPALLTHNVNLLEVMQFRKGIEVEAARLAAANATDEDIAELSELLEHCKENLDEMERFAQSNTDFHTAVAKASHNMMFKKMMEIIRMMILTEMQNFLVAQGEDVDSTFYHEMVLRCIIEGKPEEAAFFMERHLTLVIKRVEKYVKRETKNN</sequence>
<dbReference type="SMART" id="SM00895">
    <property type="entry name" value="FCD"/>
    <property type="match status" value="1"/>
</dbReference>
<keyword evidence="2" id="KW-0238">DNA-binding</keyword>
<dbReference type="HOGENOM" id="CLU_017584_9_3_9"/>
<dbReference type="GO" id="GO:0003700">
    <property type="term" value="F:DNA-binding transcription factor activity"/>
    <property type="evidence" value="ECO:0007669"/>
    <property type="project" value="InterPro"/>
</dbReference>
<dbReference type="GeneID" id="57962708"/>
<dbReference type="Pfam" id="PF00392">
    <property type="entry name" value="GntR"/>
    <property type="match status" value="1"/>
</dbReference>
<accession>A0A0E2HGE6</accession>
<dbReference type="SMART" id="SM00345">
    <property type="entry name" value="HTH_GNTR"/>
    <property type="match status" value="1"/>
</dbReference>
<evidence type="ECO:0000313" key="7">
    <source>
        <dbReference type="Proteomes" id="UP000013085"/>
    </source>
</evidence>
<dbReference type="Gene3D" id="1.10.10.10">
    <property type="entry name" value="Winged helix-like DNA-binding domain superfamily/Winged helix DNA-binding domain"/>
    <property type="match status" value="1"/>
</dbReference>
<organism evidence="6 7">
    <name type="scientific">[Clostridium] clostridioforme 90A8</name>
    <dbReference type="NCBI Taxonomy" id="999408"/>
    <lineage>
        <taxon>Bacteria</taxon>
        <taxon>Bacillati</taxon>
        <taxon>Bacillota</taxon>
        <taxon>Clostridia</taxon>
        <taxon>Lachnospirales</taxon>
        <taxon>Lachnospiraceae</taxon>
        <taxon>Enterocloster</taxon>
    </lineage>
</organism>
<feature type="coiled-coil region" evidence="4">
    <location>
        <begin position="111"/>
        <end position="138"/>
    </location>
</feature>
<evidence type="ECO:0000256" key="2">
    <source>
        <dbReference type="ARBA" id="ARBA00023125"/>
    </source>
</evidence>
<dbReference type="InterPro" id="IPR011711">
    <property type="entry name" value="GntR_C"/>
</dbReference>
<protein>
    <recommendedName>
        <fullName evidence="5">HTH gntR-type domain-containing protein</fullName>
    </recommendedName>
</protein>
<dbReference type="InterPro" id="IPR036390">
    <property type="entry name" value="WH_DNA-bd_sf"/>
</dbReference>
<dbReference type="RefSeq" id="WP_002585082.1">
    <property type="nucleotide sequence ID" value="NZ_KB850992.1"/>
</dbReference>
<dbReference type="SUPFAM" id="SSF46785">
    <property type="entry name" value="Winged helix' DNA-binding domain"/>
    <property type="match status" value="1"/>
</dbReference>
<dbReference type="SUPFAM" id="SSF48008">
    <property type="entry name" value="GntR ligand-binding domain-like"/>
    <property type="match status" value="1"/>
</dbReference>
<comment type="caution">
    <text evidence="6">The sequence shown here is derived from an EMBL/GenBank/DDBJ whole genome shotgun (WGS) entry which is preliminary data.</text>
</comment>
<evidence type="ECO:0000313" key="6">
    <source>
        <dbReference type="EMBL" id="ENZ07423.1"/>
    </source>
</evidence>
<dbReference type="Proteomes" id="UP000013085">
    <property type="component" value="Unassembled WGS sequence"/>
</dbReference>
<keyword evidence="4" id="KW-0175">Coiled coil</keyword>
<feature type="domain" description="HTH gntR-type" evidence="5">
    <location>
        <begin position="3"/>
        <end position="71"/>
    </location>
</feature>
<dbReference type="Gene3D" id="1.20.120.530">
    <property type="entry name" value="GntR ligand-binding domain-like"/>
    <property type="match status" value="1"/>
</dbReference>
<keyword evidence="3" id="KW-0804">Transcription</keyword>
<evidence type="ECO:0000256" key="3">
    <source>
        <dbReference type="ARBA" id="ARBA00023163"/>
    </source>
</evidence>
<gene>
    <name evidence="6" type="ORF">HMPREF1090_05172</name>
</gene>
<dbReference type="PATRIC" id="fig|999408.3.peg.5559"/>